<sequence>MKVGLAIALGSDSNHHSRTFIRAVNYSLDKFSCFRNVSLKIVNDKKNSEGGVIAAKELLQWGAQVVVGHFSSIAAISAIPVYIDADIPLLLPASTSSLIDEFNPISNNIFRYQKTNESLISYCVDACKTQHAEGRTYFLIQDNEYGNMMMMHIPSLSDVCVIRSLPGRINKRDTFVVIGYSNFAAKIINQLTEFQIEKLILIDDADNPDVWKECLLSPASKSRIRTTTHICRHNSSEPFFNETLLALSLATHFCMNGDDQSAKEKNFNTYLGIQEFDQFNFYGDSYLIEEKIK</sequence>
<dbReference type="EMBL" id="JTJJ01000018">
    <property type="protein sequence ID" value="KHJ69285.1"/>
    <property type="molecule type" value="Genomic_DNA"/>
</dbReference>
<reference evidence="1 2" key="1">
    <citation type="submission" date="2014-11" db="EMBL/GenBank/DDBJ databases">
        <title>Genome sequencing of Pantoea rodasii ND03.</title>
        <authorList>
            <person name="Muhamad Yunos N.Y."/>
            <person name="Chan K.-G."/>
        </authorList>
    </citation>
    <scope>NUCLEOTIDE SEQUENCE [LARGE SCALE GENOMIC DNA]</scope>
    <source>
        <strain evidence="1 2">ND03</strain>
    </source>
</reference>
<evidence type="ECO:0008006" key="3">
    <source>
        <dbReference type="Google" id="ProtNLM"/>
    </source>
</evidence>
<dbReference type="AlphaFoldDB" id="A0A0B1RDW8"/>
<evidence type="ECO:0000313" key="2">
    <source>
        <dbReference type="Proteomes" id="UP000030853"/>
    </source>
</evidence>
<dbReference type="SUPFAM" id="SSF53822">
    <property type="entry name" value="Periplasmic binding protein-like I"/>
    <property type="match status" value="1"/>
</dbReference>
<dbReference type="CDD" id="cd06268">
    <property type="entry name" value="PBP1_ABC_transporter_LIVBP-like"/>
    <property type="match status" value="1"/>
</dbReference>
<dbReference type="RefSeq" id="WP_039328720.1">
    <property type="nucleotide sequence ID" value="NZ_JTJJ01000018.1"/>
</dbReference>
<dbReference type="Gene3D" id="3.40.50.2300">
    <property type="match status" value="1"/>
</dbReference>
<gene>
    <name evidence="1" type="ORF">QU24_04390</name>
</gene>
<proteinExistence type="predicted"/>
<dbReference type="InterPro" id="IPR028082">
    <property type="entry name" value="Peripla_BP_I"/>
</dbReference>
<evidence type="ECO:0000313" key="1">
    <source>
        <dbReference type="EMBL" id="KHJ69285.1"/>
    </source>
</evidence>
<name>A0A0B1RDW8_9GAMM</name>
<organism evidence="1 2">
    <name type="scientific">Pantoea rodasii</name>
    <dbReference type="NCBI Taxonomy" id="1076549"/>
    <lineage>
        <taxon>Bacteria</taxon>
        <taxon>Pseudomonadati</taxon>
        <taxon>Pseudomonadota</taxon>
        <taxon>Gammaproteobacteria</taxon>
        <taxon>Enterobacterales</taxon>
        <taxon>Erwiniaceae</taxon>
        <taxon>Pantoea</taxon>
    </lineage>
</organism>
<comment type="caution">
    <text evidence="1">The sequence shown here is derived from an EMBL/GenBank/DDBJ whole genome shotgun (WGS) entry which is preliminary data.</text>
</comment>
<dbReference type="Proteomes" id="UP000030853">
    <property type="component" value="Unassembled WGS sequence"/>
</dbReference>
<accession>A0A0B1RDW8</accession>
<protein>
    <recommendedName>
        <fullName evidence="3">Leucine-binding protein domain-containing protein</fullName>
    </recommendedName>
</protein>